<feature type="transmembrane region" description="Helical" evidence="1">
    <location>
        <begin position="208"/>
        <end position="230"/>
    </location>
</feature>
<dbReference type="Pfam" id="PF20152">
    <property type="entry name" value="DUF6534"/>
    <property type="match status" value="1"/>
</dbReference>
<name>J4ICI9_9APHY</name>
<evidence type="ECO:0000313" key="4">
    <source>
        <dbReference type="Proteomes" id="UP000006352"/>
    </source>
</evidence>
<dbReference type="EMBL" id="HE797357">
    <property type="protein sequence ID" value="CCM06491.1"/>
    <property type="molecule type" value="Genomic_DNA"/>
</dbReference>
<dbReference type="HOGENOM" id="CLU_046025_5_2_1"/>
<protein>
    <recommendedName>
        <fullName evidence="2">DUF6534 domain-containing protein</fullName>
    </recommendedName>
</protein>
<evidence type="ECO:0000256" key="1">
    <source>
        <dbReference type="SAM" id="Phobius"/>
    </source>
</evidence>
<organism evidence="3 4">
    <name type="scientific">Fibroporia radiculosa</name>
    <dbReference type="NCBI Taxonomy" id="599839"/>
    <lineage>
        <taxon>Eukaryota</taxon>
        <taxon>Fungi</taxon>
        <taxon>Dikarya</taxon>
        <taxon>Basidiomycota</taxon>
        <taxon>Agaricomycotina</taxon>
        <taxon>Agaricomycetes</taxon>
        <taxon>Polyporales</taxon>
        <taxon>Fibroporiaceae</taxon>
        <taxon>Fibroporia</taxon>
    </lineage>
</organism>
<sequence>MSAATPPSVEEQGGGFTLCIEIAIILYGIVTAQTYFYWWTSQEDSKLLRSLVVSVWCLETVHTVFCIYMNYHYTITDFGDLEDLLQINWGAGLFHLAKLDIEWRIYCTSLHTGNLALLTHRSVFTIAMLTTKLTYVASVFGTATASLMWKFHTWLDFRTSRAALITFTCGISLSGILDVLIALSQIYYLWINRTGHKATDNLVRTLMAYIINTGALTMCVSITIIATFWAPALKTSSLFGGLVAIQSKFYANSLIAMLNARQRHEAGRKQPSNLVEIELHESHGSSRSQNIEIFRDVREIIDYTLGKRSATGKD</sequence>
<keyword evidence="1" id="KW-0812">Transmembrane</keyword>
<dbReference type="OrthoDB" id="3270417at2759"/>
<feature type="transmembrane region" description="Helical" evidence="1">
    <location>
        <begin position="163"/>
        <end position="188"/>
    </location>
</feature>
<dbReference type="RefSeq" id="XP_012185774.1">
    <property type="nucleotide sequence ID" value="XM_012330384.1"/>
</dbReference>
<dbReference type="InterPro" id="IPR045339">
    <property type="entry name" value="DUF6534"/>
</dbReference>
<dbReference type="AlphaFoldDB" id="J4ICI9"/>
<dbReference type="PANTHER" id="PTHR40465:SF1">
    <property type="entry name" value="DUF6534 DOMAIN-CONTAINING PROTEIN"/>
    <property type="match status" value="1"/>
</dbReference>
<feature type="transmembrane region" description="Helical" evidence="1">
    <location>
        <begin position="133"/>
        <end position="151"/>
    </location>
</feature>
<accession>J4ICI9</accession>
<dbReference type="Proteomes" id="UP000006352">
    <property type="component" value="Unassembled WGS sequence"/>
</dbReference>
<gene>
    <name evidence="3" type="ORF">FIBRA_08760</name>
</gene>
<keyword evidence="1" id="KW-1133">Transmembrane helix</keyword>
<dbReference type="STRING" id="599839.J4ICI9"/>
<reference evidence="3 4" key="1">
    <citation type="journal article" date="2012" name="Appl. Environ. Microbiol.">
        <title>Short-read sequencing for genomic analysis of the brown rot fungus Fibroporia radiculosa.</title>
        <authorList>
            <person name="Tang J.D."/>
            <person name="Perkins A.D."/>
            <person name="Sonstegard T.S."/>
            <person name="Schroeder S.G."/>
            <person name="Burgess S.C."/>
            <person name="Diehl S.V."/>
        </authorList>
    </citation>
    <scope>NUCLEOTIDE SEQUENCE [LARGE SCALE GENOMIC DNA]</scope>
    <source>
        <strain evidence="3 4">TFFH 294</strain>
    </source>
</reference>
<keyword evidence="1" id="KW-0472">Membrane</keyword>
<keyword evidence="4" id="KW-1185">Reference proteome</keyword>
<evidence type="ECO:0000313" key="3">
    <source>
        <dbReference type="EMBL" id="CCM06491.1"/>
    </source>
</evidence>
<feature type="transmembrane region" description="Helical" evidence="1">
    <location>
        <begin position="51"/>
        <end position="71"/>
    </location>
</feature>
<dbReference type="InParanoid" id="J4ICI9"/>
<feature type="domain" description="DUF6534" evidence="2">
    <location>
        <begin position="176"/>
        <end position="263"/>
    </location>
</feature>
<feature type="transmembrane region" description="Helical" evidence="1">
    <location>
        <begin position="15"/>
        <end position="39"/>
    </location>
</feature>
<evidence type="ECO:0000259" key="2">
    <source>
        <dbReference type="Pfam" id="PF20152"/>
    </source>
</evidence>
<proteinExistence type="predicted"/>
<dbReference type="PANTHER" id="PTHR40465">
    <property type="entry name" value="CHROMOSOME 1, WHOLE GENOME SHOTGUN SEQUENCE"/>
    <property type="match status" value="1"/>
</dbReference>
<dbReference type="GeneID" id="24101391"/>